<dbReference type="Proteomes" id="UP000314294">
    <property type="component" value="Unassembled WGS sequence"/>
</dbReference>
<reference evidence="2 3" key="1">
    <citation type="submission" date="2019-03" db="EMBL/GenBank/DDBJ databases">
        <title>First draft genome of Liparis tanakae, snailfish: a comprehensive survey of snailfish specific genes.</title>
        <authorList>
            <person name="Kim W."/>
            <person name="Song I."/>
            <person name="Jeong J.-H."/>
            <person name="Kim D."/>
            <person name="Kim S."/>
            <person name="Ryu S."/>
            <person name="Song J.Y."/>
            <person name="Lee S.K."/>
        </authorList>
    </citation>
    <scope>NUCLEOTIDE SEQUENCE [LARGE SCALE GENOMIC DNA]</scope>
    <source>
        <tissue evidence="2">Muscle</tissue>
    </source>
</reference>
<evidence type="ECO:0000256" key="1">
    <source>
        <dbReference type="SAM" id="MobiDB-lite"/>
    </source>
</evidence>
<evidence type="ECO:0000313" key="3">
    <source>
        <dbReference type="Proteomes" id="UP000314294"/>
    </source>
</evidence>
<feature type="compositionally biased region" description="Basic residues" evidence="1">
    <location>
        <begin position="22"/>
        <end position="38"/>
    </location>
</feature>
<proteinExistence type="predicted"/>
<accession>A0A4Z2FZ53</accession>
<dbReference type="AlphaFoldDB" id="A0A4Z2FZ53"/>
<feature type="region of interest" description="Disordered" evidence="1">
    <location>
        <begin position="1"/>
        <end position="82"/>
    </location>
</feature>
<keyword evidence="3" id="KW-1185">Reference proteome</keyword>
<organism evidence="2 3">
    <name type="scientific">Liparis tanakae</name>
    <name type="common">Tanaka's snailfish</name>
    <dbReference type="NCBI Taxonomy" id="230148"/>
    <lineage>
        <taxon>Eukaryota</taxon>
        <taxon>Metazoa</taxon>
        <taxon>Chordata</taxon>
        <taxon>Craniata</taxon>
        <taxon>Vertebrata</taxon>
        <taxon>Euteleostomi</taxon>
        <taxon>Actinopterygii</taxon>
        <taxon>Neopterygii</taxon>
        <taxon>Teleostei</taxon>
        <taxon>Neoteleostei</taxon>
        <taxon>Acanthomorphata</taxon>
        <taxon>Eupercaria</taxon>
        <taxon>Perciformes</taxon>
        <taxon>Cottioidei</taxon>
        <taxon>Cottales</taxon>
        <taxon>Liparidae</taxon>
        <taxon>Liparis</taxon>
    </lineage>
</organism>
<comment type="caution">
    <text evidence="2">The sequence shown here is derived from an EMBL/GenBank/DDBJ whole genome shotgun (WGS) entry which is preliminary data.</text>
</comment>
<evidence type="ECO:0000313" key="2">
    <source>
        <dbReference type="EMBL" id="TNN46598.1"/>
    </source>
</evidence>
<dbReference type="EMBL" id="SRLO01000781">
    <property type="protein sequence ID" value="TNN46598.1"/>
    <property type="molecule type" value="Genomic_DNA"/>
</dbReference>
<protein>
    <submittedName>
        <fullName evidence="2">Uncharacterized protein</fullName>
    </submittedName>
</protein>
<gene>
    <name evidence="2" type="ORF">EYF80_043185</name>
</gene>
<sequence>MAFGQTPGQLDSGVEKSTETHQKRKGKKRNRRTNRGGRRASVLLKQRSAQREPAVPAERRNTSLARPLCSRLSSHPVGSEGR</sequence>
<name>A0A4Z2FZ53_9TELE</name>